<name>I9QSD0_9BACT</name>
<dbReference type="AlphaFoldDB" id="I9QSD0"/>
<dbReference type="Proteomes" id="UP000005974">
    <property type="component" value="Unassembled WGS sequence"/>
</dbReference>
<accession>I9QSD0</accession>
<proteinExistence type="predicted"/>
<reference evidence="2 3" key="1">
    <citation type="submission" date="2012-02" db="EMBL/GenBank/DDBJ databases">
        <title>The Genome Sequence of Bacteroides dorei CL02T12C06.</title>
        <authorList>
            <consortium name="The Broad Institute Genome Sequencing Platform"/>
            <person name="Earl A."/>
            <person name="Ward D."/>
            <person name="Feldgarden M."/>
            <person name="Gevers D."/>
            <person name="Zitomersky N.L."/>
            <person name="Coyne M.J."/>
            <person name="Comstock L.E."/>
            <person name="Young S.K."/>
            <person name="Zeng Q."/>
            <person name="Gargeya S."/>
            <person name="Fitzgerald M."/>
            <person name="Haas B."/>
            <person name="Abouelleil A."/>
            <person name="Alvarado L."/>
            <person name="Arachchi H.M."/>
            <person name="Berlin A."/>
            <person name="Chapman S.B."/>
            <person name="Gearin G."/>
            <person name="Goldberg J."/>
            <person name="Griggs A."/>
            <person name="Gujja S."/>
            <person name="Hansen M."/>
            <person name="Heiman D."/>
            <person name="Howarth C."/>
            <person name="Larimer J."/>
            <person name="Lui A."/>
            <person name="MacDonald P.J.P."/>
            <person name="McCowen C."/>
            <person name="Montmayeur A."/>
            <person name="Murphy C."/>
            <person name="Neiman D."/>
            <person name="Pearson M."/>
            <person name="Priest M."/>
            <person name="Roberts A."/>
            <person name="Saif S."/>
            <person name="Shea T."/>
            <person name="Sisk P."/>
            <person name="Stolte C."/>
            <person name="Sykes S."/>
            <person name="Wortman J."/>
            <person name="Nusbaum C."/>
            <person name="Birren B."/>
        </authorList>
    </citation>
    <scope>NUCLEOTIDE SEQUENCE [LARGE SCALE GENOMIC DNA]</scope>
    <source>
        <strain evidence="2 3">CL02T12C06</strain>
    </source>
</reference>
<evidence type="ECO:0000313" key="2">
    <source>
        <dbReference type="EMBL" id="EIY32343.1"/>
    </source>
</evidence>
<dbReference type="EMBL" id="AGXJ01000051">
    <property type="protein sequence ID" value="EIY32343.1"/>
    <property type="molecule type" value="Genomic_DNA"/>
</dbReference>
<organism evidence="2 3">
    <name type="scientific">Phocaeicola dorei CL02T12C06</name>
    <dbReference type="NCBI Taxonomy" id="997876"/>
    <lineage>
        <taxon>Bacteria</taxon>
        <taxon>Pseudomonadati</taxon>
        <taxon>Bacteroidota</taxon>
        <taxon>Bacteroidia</taxon>
        <taxon>Bacteroidales</taxon>
        <taxon>Bacteroidaceae</taxon>
        <taxon>Phocaeicola</taxon>
    </lineage>
</organism>
<feature type="domain" description="Antitoxin SocA-like Panacea" evidence="1">
    <location>
        <begin position="41"/>
        <end position="150"/>
    </location>
</feature>
<dbReference type="HOGENOM" id="CLU_107140_0_0_10"/>
<evidence type="ECO:0000259" key="1">
    <source>
        <dbReference type="Pfam" id="PF13274"/>
    </source>
</evidence>
<dbReference type="InterPro" id="IPR025272">
    <property type="entry name" value="SocA_Panacea"/>
</dbReference>
<dbReference type="Pfam" id="PF13274">
    <property type="entry name" value="SocA_Panacea"/>
    <property type="match status" value="1"/>
</dbReference>
<dbReference type="PATRIC" id="fig|997876.3.peg.2980"/>
<comment type="caution">
    <text evidence="2">The sequence shown here is derived from an EMBL/GenBank/DDBJ whole genome shotgun (WGS) entry which is preliminary data.</text>
</comment>
<evidence type="ECO:0000313" key="3">
    <source>
        <dbReference type="Proteomes" id="UP000005974"/>
    </source>
</evidence>
<gene>
    <name evidence="2" type="ORF">HMPREF1064_02886</name>
</gene>
<protein>
    <recommendedName>
        <fullName evidence="1">Antitoxin SocA-like Panacea domain-containing protein</fullName>
    </recommendedName>
</protein>
<keyword evidence="3" id="KW-1185">Reference proteome</keyword>
<sequence length="196" mass="22487">MYLCNRIDFFEMKTAIQIAKIRAVVLYIMQSFTQGVDYIKLFKILYFAQQDHLVKYGKVIVEDSFRALKHGPVPAYTYKALQIAEGKPLDGNFDEFLSDIEVRDKKVYTSAVPDMDYISGANKRCLDAAIAKYKDTDPYDLSDLSHDSAWEEAMTRIQDDPQKNFITIIDIARAGKATEDMVDYIREKQIVKNALS</sequence>